<keyword evidence="2" id="KW-1185">Reference proteome</keyword>
<proteinExistence type="predicted"/>
<sequence>MRVSYTVFFKYLNKKKSKHNKSGDRRDQRTSLPRSISGLYMQCPDIYVKVASTHVTSASTERTIFAELMVLTLKYFCRFQSRSCRTSEQLIRFRLLPHTSQGYLQALRLSSVVNPSGEWRFYSQMPSNTITLTY</sequence>
<dbReference type="EMBL" id="BPLQ01013033">
    <property type="protein sequence ID" value="GIY69328.1"/>
    <property type="molecule type" value="Genomic_DNA"/>
</dbReference>
<evidence type="ECO:0000313" key="2">
    <source>
        <dbReference type="Proteomes" id="UP001054837"/>
    </source>
</evidence>
<reference evidence="1 2" key="1">
    <citation type="submission" date="2021-06" db="EMBL/GenBank/DDBJ databases">
        <title>Caerostris darwini draft genome.</title>
        <authorList>
            <person name="Kono N."/>
            <person name="Arakawa K."/>
        </authorList>
    </citation>
    <scope>NUCLEOTIDE SEQUENCE [LARGE SCALE GENOMIC DNA]</scope>
</reference>
<evidence type="ECO:0000313" key="1">
    <source>
        <dbReference type="EMBL" id="GIY69328.1"/>
    </source>
</evidence>
<dbReference type="Proteomes" id="UP001054837">
    <property type="component" value="Unassembled WGS sequence"/>
</dbReference>
<gene>
    <name evidence="1" type="ORF">CDAR_121271</name>
</gene>
<accession>A0AAV4VH07</accession>
<dbReference type="AlphaFoldDB" id="A0AAV4VH07"/>
<organism evidence="1 2">
    <name type="scientific">Caerostris darwini</name>
    <dbReference type="NCBI Taxonomy" id="1538125"/>
    <lineage>
        <taxon>Eukaryota</taxon>
        <taxon>Metazoa</taxon>
        <taxon>Ecdysozoa</taxon>
        <taxon>Arthropoda</taxon>
        <taxon>Chelicerata</taxon>
        <taxon>Arachnida</taxon>
        <taxon>Araneae</taxon>
        <taxon>Araneomorphae</taxon>
        <taxon>Entelegynae</taxon>
        <taxon>Araneoidea</taxon>
        <taxon>Araneidae</taxon>
        <taxon>Caerostris</taxon>
    </lineage>
</organism>
<comment type="caution">
    <text evidence="1">The sequence shown here is derived from an EMBL/GenBank/DDBJ whole genome shotgun (WGS) entry which is preliminary data.</text>
</comment>
<name>A0AAV4VH07_9ARAC</name>
<protein>
    <submittedName>
        <fullName evidence="1">Uncharacterized protein</fullName>
    </submittedName>
</protein>